<sequence length="131" mass="14569">MLPIPLPDGEGSNDVPSLYHGQTAQPTADFSEVRMMILTFASKGYVVSAPDYAGYNVSKNLNHPYNIESELADYSIDMLRATKELVKQLKIKTESKVFLTGWSEGGGAALATQKYIEQKYPKEFILLLHLL</sequence>
<dbReference type="AlphaFoldDB" id="A0A433XZ55"/>
<dbReference type="GO" id="GO:0004806">
    <property type="term" value="F:triacylglycerol lipase activity"/>
    <property type="evidence" value="ECO:0007669"/>
    <property type="project" value="InterPro"/>
</dbReference>
<accession>A0A433XZ55</accession>
<dbReference type="InterPro" id="IPR029058">
    <property type="entry name" value="AB_hydrolase_fold"/>
</dbReference>
<name>A0A433XZ55_9BACL</name>
<dbReference type="Gene3D" id="3.40.50.1820">
    <property type="entry name" value="alpha/beta hydrolase"/>
    <property type="match status" value="1"/>
</dbReference>
<reference evidence="2 3" key="1">
    <citation type="submission" date="2018-12" db="EMBL/GenBank/DDBJ databases">
        <authorList>
            <person name="Sun L."/>
            <person name="Chen Z."/>
        </authorList>
    </citation>
    <scope>NUCLEOTIDE SEQUENCE [LARGE SCALE GENOMIC DNA]</scope>
    <source>
        <strain evidence="2 3">DSM 15890</strain>
    </source>
</reference>
<dbReference type="PANTHER" id="PTHR34853:SF1">
    <property type="entry name" value="LIPASE 5"/>
    <property type="match status" value="1"/>
</dbReference>
<dbReference type="Pfam" id="PF03583">
    <property type="entry name" value="LIP"/>
    <property type="match status" value="1"/>
</dbReference>
<evidence type="ECO:0000313" key="3">
    <source>
        <dbReference type="Proteomes" id="UP000279446"/>
    </source>
</evidence>
<evidence type="ECO:0008006" key="4">
    <source>
        <dbReference type="Google" id="ProtNLM"/>
    </source>
</evidence>
<evidence type="ECO:0000313" key="2">
    <source>
        <dbReference type="EMBL" id="RUT40319.1"/>
    </source>
</evidence>
<gene>
    <name evidence="2" type="ORF">EJP82_25190</name>
</gene>
<dbReference type="OrthoDB" id="252464at2"/>
<dbReference type="EMBL" id="RZNY01000038">
    <property type="protein sequence ID" value="RUT40319.1"/>
    <property type="molecule type" value="Genomic_DNA"/>
</dbReference>
<evidence type="ECO:0000256" key="1">
    <source>
        <dbReference type="SAM" id="MobiDB-lite"/>
    </source>
</evidence>
<dbReference type="GO" id="GO:0016042">
    <property type="term" value="P:lipid catabolic process"/>
    <property type="evidence" value="ECO:0007669"/>
    <property type="project" value="InterPro"/>
</dbReference>
<keyword evidence="3" id="KW-1185">Reference proteome</keyword>
<dbReference type="RefSeq" id="WP_127194818.1">
    <property type="nucleotide sequence ID" value="NZ_RZNY01000038.1"/>
</dbReference>
<comment type="caution">
    <text evidence="2">The sequence shown here is derived from an EMBL/GenBank/DDBJ whole genome shotgun (WGS) entry which is preliminary data.</text>
</comment>
<dbReference type="Proteomes" id="UP000279446">
    <property type="component" value="Unassembled WGS sequence"/>
</dbReference>
<dbReference type="InterPro" id="IPR005152">
    <property type="entry name" value="Lipase_secreted"/>
</dbReference>
<organism evidence="2 3">
    <name type="scientific">Paenibacillus anaericanus</name>
    <dbReference type="NCBI Taxonomy" id="170367"/>
    <lineage>
        <taxon>Bacteria</taxon>
        <taxon>Bacillati</taxon>
        <taxon>Bacillota</taxon>
        <taxon>Bacilli</taxon>
        <taxon>Bacillales</taxon>
        <taxon>Paenibacillaceae</taxon>
        <taxon>Paenibacillus</taxon>
    </lineage>
</organism>
<protein>
    <recommendedName>
        <fullName evidence="4">Serine aminopeptidase S33 domain-containing protein</fullName>
    </recommendedName>
</protein>
<feature type="region of interest" description="Disordered" evidence="1">
    <location>
        <begin position="1"/>
        <end position="20"/>
    </location>
</feature>
<dbReference type="PANTHER" id="PTHR34853">
    <property type="match status" value="1"/>
</dbReference>
<proteinExistence type="predicted"/>
<dbReference type="SUPFAM" id="SSF53474">
    <property type="entry name" value="alpha/beta-Hydrolases"/>
    <property type="match status" value="1"/>
</dbReference>